<dbReference type="InterPro" id="IPR001128">
    <property type="entry name" value="Cyt_P450"/>
</dbReference>
<evidence type="ECO:0000313" key="4">
    <source>
        <dbReference type="EMBL" id="EDV23310.1"/>
    </source>
</evidence>
<evidence type="ECO:0000313" key="5">
    <source>
        <dbReference type="Proteomes" id="UP000009022"/>
    </source>
</evidence>
<dbReference type="CTD" id="6755433"/>
<dbReference type="GeneID" id="6755433"/>
<dbReference type="InParanoid" id="B3S1D8"/>
<sequence length="503" mass="58223">MLVGAEVVLGLFLSYIFYRSLCAIIGHYRIVNILKKFPGPKSHWLLGNLHQLASPKEFLKSYHSFSLKFPRKFLLWYGPLTPVLSVSHPETIRAVIKAKTIKDGPAYQYFIAYRFLNEWVGPGLLTENGKRWSRNRRLITPAFHFDVLKPYVHIYNEALDILTEKWSNPDRLHKPLDTFYDASLCTLDVITRCAFSVEFDCQRENVKHPYINAVRTITKLVTERPFNIFYHSDWIYSITSAGRKFYSNVQLTHEFTENVIRKRQGELSSSHDDGSKMKKHLDFLDVLLKATYENGEGLSLLEIRNEVDTFLFAGHDTSSSALSSTLYCIARYTEHQDKIRSEVDKILACKEEIEWKDLPELKHTSLCIKEAMRLYTTVPIIERTLERDVEIDGKILAAGSQIAIAGFMLHRNPDVWDDPEKYDPLRFLPENCGSRHPYAYIPFSAGSRNCIGQNFAINFLKVAVAKLVYRYYFTVDMKNNLTFTAPLVLKLHGHDIYIKERNN</sequence>
<dbReference type="PANTHER" id="PTHR24291:SF201">
    <property type="entry name" value="CYTOCHROME P450, FAMILY 4, SUBFAMILY B, POLYPEPTIDE 7"/>
    <property type="match status" value="1"/>
</dbReference>
<dbReference type="PRINTS" id="PR00463">
    <property type="entry name" value="EP450I"/>
</dbReference>
<dbReference type="PANTHER" id="PTHR24291">
    <property type="entry name" value="CYTOCHROME P450 FAMILY 4"/>
    <property type="match status" value="1"/>
</dbReference>
<dbReference type="AlphaFoldDB" id="B3S1D8"/>
<dbReference type="PROSITE" id="PS00086">
    <property type="entry name" value="CYTOCHROME_P450"/>
    <property type="match status" value="1"/>
</dbReference>
<dbReference type="Proteomes" id="UP000009022">
    <property type="component" value="Unassembled WGS sequence"/>
</dbReference>
<name>B3S1D8_TRIAD</name>
<dbReference type="SUPFAM" id="SSF48264">
    <property type="entry name" value="Cytochrome P450"/>
    <property type="match status" value="1"/>
</dbReference>
<dbReference type="STRING" id="10228.B3S1D8"/>
<accession>B3S1D8</accession>
<dbReference type="OrthoDB" id="1470350at2759"/>
<dbReference type="Gene3D" id="1.10.630.10">
    <property type="entry name" value="Cytochrome P450"/>
    <property type="match status" value="1"/>
</dbReference>
<dbReference type="InterPro" id="IPR050196">
    <property type="entry name" value="Cytochrome_P450_Monoox"/>
</dbReference>
<dbReference type="GO" id="GO:0016705">
    <property type="term" value="F:oxidoreductase activity, acting on paired donors, with incorporation or reduction of molecular oxygen"/>
    <property type="evidence" value="ECO:0007669"/>
    <property type="project" value="InterPro"/>
</dbReference>
<comment type="cofactor">
    <cofactor evidence="2">
        <name>heme</name>
        <dbReference type="ChEBI" id="CHEBI:30413"/>
    </cofactor>
</comment>
<protein>
    <recommendedName>
        <fullName evidence="6">Cytochrome P450</fullName>
    </recommendedName>
</protein>
<dbReference type="PhylomeDB" id="B3S1D8"/>
<evidence type="ECO:0000256" key="1">
    <source>
        <dbReference type="ARBA" id="ARBA00010617"/>
    </source>
</evidence>
<dbReference type="RefSeq" id="XP_002114220.1">
    <property type="nucleotide sequence ID" value="XM_002114184.1"/>
</dbReference>
<reference evidence="4 5" key="1">
    <citation type="journal article" date="2008" name="Nature">
        <title>The Trichoplax genome and the nature of placozoans.</title>
        <authorList>
            <person name="Srivastava M."/>
            <person name="Begovic E."/>
            <person name="Chapman J."/>
            <person name="Putnam N.H."/>
            <person name="Hellsten U."/>
            <person name="Kawashima T."/>
            <person name="Kuo A."/>
            <person name="Mitros T."/>
            <person name="Salamov A."/>
            <person name="Carpenter M.L."/>
            <person name="Signorovitch A.Y."/>
            <person name="Moreno M.A."/>
            <person name="Kamm K."/>
            <person name="Grimwood J."/>
            <person name="Schmutz J."/>
            <person name="Shapiro H."/>
            <person name="Grigoriev I.V."/>
            <person name="Buss L.W."/>
            <person name="Schierwater B."/>
            <person name="Dellaporta S.L."/>
            <person name="Rokhsar D.S."/>
        </authorList>
    </citation>
    <scope>NUCLEOTIDE SEQUENCE [LARGE SCALE GENOMIC DNA]</scope>
    <source>
        <strain evidence="4 5">Grell-BS-1999</strain>
    </source>
</reference>
<gene>
    <name evidence="4" type="ORF">TRIADDRAFT_27927</name>
</gene>
<dbReference type="CDD" id="cd20659">
    <property type="entry name" value="CYP4B_4F-like"/>
    <property type="match status" value="1"/>
</dbReference>
<dbReference type="InterPro" id="IPR002401">
    <property type="entry name" value="Cyt_P450_E_grp-I"/>
</dbReference>
<dbReference type="GO" id="GO:0005506">
    <property type="term" value="F:iron ion binding"/>
    <property type="evidence" value="ECO:0007669"/>
    <property type="project" value="InterPro"/>
</dbReference>
<keyword evidence="2 3" id="KW-0349">Heme</keyword>
<dbReference type="KEGG" id="tad:TRIADDRAFT_27927"/>
<keyword evidence="3" id="KW-0503">Monooxygenase</keyword>
<dbReference type="OMA" id="NEWMGRT"/>
<comment type="similarity">
    <text evidence="1 3">Belongs to the cytochrome P450 family.</text>
</comment>
<evidence type="ECO:0000256" key="2">
    <source>
        <dbReference type="PIRSR" id="PIRSR602401-1"/>
    </source>
</evidence>
<feature type="binding site" description="axial binding residue" evidence="2">
    <location>
        <position position="450"/>
    </location>
    <ligand>
        <name>heme</name>
        <dbReference type="ChEBI" id="CHEBI:30413"/>
    </ligand>
    <ligandPart>
        <name>Fe</name>
        <dbReference type="ChEBI" id="CHEBI:18248"/>
    </ligandPart>
</feature>
<dbReference type="GO" id="GO:0004497">
    <property type="term" value="F:monooxygenase activity"/>
    <property type="evidence" value="ECO:0007669"/>
    <property type="project" value="UniProtKB-KW"/>
</dbReference>
<keyword evidence="5" id="KW-1185">Reference proteome</keyword>
<dbReference type="GO" id="GO:0020037">
    <property type="term" value="F:heme binding"/>
    <property type="evidence" value="ECO:0007669"/>
    <property type="project" value="InterPro"/>
</dbReference>
<keyword evidence="2 3" id="KW-0408">Iron</keyword>
<proteinExistence type="inferred from homology"/>
<dbReference type="HOGENOM" id="CLU_001570_5_1_1"/>
<dbReference type="InterPro" id="IPR036396">
    <property type="entry name" value="Cyt_P450_sf"/>
</dbReference>
<dbReference type="InterPro" id="IPR017972">
    <property type="entry name" value="Cyt_P450_CS"/>
</dbReference>
<keyword evidence="3" id="KW-0560">Oxidoreductase</keyword>
<dbReference type="Pfam" id="PF00067">
    <property type="entry name" value="p450"/>
    <property type="match status" value="1"/>
</dbReference>
<dbReference type="EMBL" id="DS985247">
    <property type="protein sequence ID" value="EDV23310.1"/>
    <property type="molecule type" value="Genomic_DNA"/>
</dbReference>
<dbReference type="PRINTS" id="PR00385">
    <property type="entry name" value="P450"/>
</dbReference>
<dbReference type="eggNOG" id="KOG0157">
    <property type="taxonomic scope" value="Eukaryota"/>
</dbReference>
<organism evidence="4 5">
    <name type="scientific">Trichoplax adhaerens</name>
    <name type="common">Trichoplax reptans</name>
    <dbReference type="NCBI Taxonomy" id="10228"/>
    <lineage>
        <taxon>Eukaryota</taxon>
        <taxon>Metazoa</taxon>
        <taxon>Placozoa</taxon>
        <taxon>Uniplacotomia</taxon>
        <taxon>Trichoplacea</taxon>
        <taxon>Trichoplacidae</taxon>
        <taxon>Trichoplax</taxon>
    </lineage>
</organism>
<evidence type="ECO:0008006" key="6">
    <source>
        <dbReference type="Google" id="ProtNLM"/>
    </source>
</evidence>
<dbReference type="FunCoup" id="B3S1D8">
    <property type="interactions" value="271"/>
</dbReference>
<evidence type="ECO:0000256" key="3">
    <source>
        <dbReference type="RuleBase" id="RU000461"/>
    </source>
</evidence>
<keyword evidence="2 3" id="KW-0479">Metal-binding</keyword>